<keyword evidence="1" id="KW-0812">Transmembrane</keyword>
<feature type="transmembrane region" description="Helical" evidence="1">
    <location>
        <begin position="435"/>
        <end position="459"/>
    </location>
</feature>
<dbReference type="AlphaFoldDB" id="A0A975Y5X6"/>
<evidence type="ECO:0000313" key="4">
    <source>
        <dbReference type="Proteomes" id="UP000683511"/>
    </source>
</evidence>
<sequence>MNLQNISKYKYRILLFLSALFIVLATTYPFDFSFPDHLSPRRIIASFDNASSFNDMVNNIILFMPLGFSITALIHQGRVKYFSQLLSVVLLSAGLSSTVEILQVFLPTRTPTPADIVNNTIGGIVGFICFYIWNKQSFNYLVYRLENSKISRSPQQILFVLVGYIFLAFIMSSYWQFATSLNNWNLHYPLVLGNEATGIRPWNGSISQVHIADQAISTQEVGKLLSHSQKIDIQTNNWIASYEFSGGKNYQDRRNNLSELLWQGHTPIIKSPDSISLNNRQWLKTKTPATLVNTKLRNSSEFTIFTTVATGNTLQIGPARIISISRGYLRRNFTLGQFKNSLEIRLRTPLLGENGANLRLSIPKVFTDKRPHKIVITYQRAQFKVYIDNLNKSYSLNLLNLIPPNQKLFYYGLIYITMGMCLSILTTLVKNRLIIYRLIFVIGALLPPVIMESILVIYHHKSCKISDIFLGLFLITITTLWMRLRAKMMVKLY</sequence>
<feature type="transmembrane region" description="Helical" evidence="1">
    <location>
        <begin position="81"/>
        <end position="104"/>
    </location>
</feature>
<dbReference type="PANTHER" id="PTHR28008">
    <property type="entry name" value="DOMAIN PROTEIN, PUTATIVE (AFU_ORTHOLOGUE AFUA_3G10980)-RELATED"/>
    <property type="match status" value="1"/>
</dbReference>
<proteinExistence type="predicted"/>
<feature type="domain" description="VanZ-like" evidence="2">
    <location>
        <begin position="16"/>
        <end position="133"/>
    </location>
</feature>
<dbReference type="InterPro" id="IPR006976">
    <property type="entry name" value="VanZ-like"/>
</dbReference>
<organism evidence="3 4">
    <name type="scientific">Richelia sinica FACHB-800</name>
    <dbReference type="NCBI Taxonomy" id="1357546"/>
    <lineage>
        <taxon>Bacteria</taxon>
        <taxon>Bacillati</taxon>
        <taxon>Cyanobacteriota</taxon>
        <taxon>Cyanophyceae</taxon>
        <taxon>Nostocales</taxon>
        <taxon>Nostocaceae</taxon>
        <taxon>Richelia</taxon>
    </lineage>
</organism>
<accession>A0A975Y5X6</accession>
<dbReference type="SUPFAM" id="SSF49899">
    <property type="entry name" value="Concanavalin A-like lectins/glucanases"/>
    <property type="match status" value="2"/>
</dbReference>
<feature type="transmembrane region" description="Helical" evidence="1">
    <location>
        <begin position="155"/>
        <end position="175"/>
    </location>
</feature>
<protein>
    <recommendedName>
        <fullName evidence="2">VanZ-like domain-containing protein</fullName>
    </recommendedName>
</protein>
<keyword evidence="1" id="KW-0472">Membrane</keyword>
<dbReference type="Pfam" id="PF04892">
    <property type="entry name" value="VanZ"/>
    <property type="match status" value="1"/>
</dbReference>
<feature type="transmembrane region" description="Helical" evidence="1">
    <location>
        <begin position="56"/>
        <end position="74"/>
    </location>
</feature>
<feature type="transmembrane region" description="Helical" evidence="1">
    <location>
        <begin position="116"/>
        <end position="134"/>
    </location>
</feature>
<keyword evidence="1" id="KW-1133">Transmembrane helix</keyword>
<evidence type="ECO:0000259" key="2">
    <source>
        <dbReference type="Pfam" id="PF04892"/>
    </source>
</evidence>
<keyword evidence="4" id="KW-1185">Reference proteome</keyword>
<dbReference type="Proteomes" id="UP000683511">
    <property type="component" value="Chromosome"/>
</dbReference>
<dbReference type="KEGG" id="rsin:B6N60_03381"/>
<dbReference type="NCBIfam" id="NF037970">
    <property type="entry name" value="vanZ_1"/>
    <property type="match status" value="1"/>
</dbReference>
<dbReference type="PANTHER" id="PTHR28008:SF1">
    <property type="entry name" value="DOMAIN PROTEIN, PUTATIVE (AFU_ORTHOLOGUE AFUA_3G10980)-RELATED"/>
    <property type="match status" value="1"/>
</dbReference>
<name>A0A975Y5X6_9NOST</name>
<evidence type="ECO:0000313" key="3">
    <source>
        <dbReference type="EMBL" id="QXE24674.1"/>
    </source>
</evidence>
<dbReference type="RefSeq" id="WP_190601511.1">
    <property type="nucleotide sequence ID" value="NZ_CP021056.1"/>
</dbReference>
<feature type="transmembrane region" description="Helical" evidence="1">
    <location>
        <begin position="465"/>
        <end position="484"/>
    </location>
</feature>
<dbReference type="EMBL" id="CP021056">
    <property type="protein sequence ID" value="QXE24674.1"/>
    <property type="molecule type" value="Genomic_DNA"/>
</dbReference>
<feature type="transmembrane region" description="Helical" evidence="1">
    <location>
        <begin position="408"/>
        <end position="428"/>
    </location>
</feature>
<evidence type="ECO:0000256" key="1">
    <source>
        <dbReference type="SAM" id="Phobius"/>
    </source>
</evidence>
<reference evidence="3" key="1">
    <citation type="submission" date="2017-04" db="EMBL/GenBank/DDBJ databases">
        <title>Genome deletions in a multicellular cyanobacterial endosymbiont for morphological adaptation in marine diatoms.</title>
        <authorList>
            <person name="Wang Y."/>
            <person name="Gao H."/>
            <person name="Li R."/>
            <person name="Xu X."/>
        </authorList>
    </citation>
    <scope>NUCLEOTIDE SEQUENCE</scope>
    <source>
        <strain evidence="3">FACHB 800</strain>
    </source>
</reference>
<gene>
    <name evidence="3" type="ORF">B6N60_03381</name>
</gene>
<dbReference type="InterPro" id="IPR013320">
    <property type="entry name" value="ConA-like_dom_sf"/>
</dbReference>